<dbReference type="Proteomes" id="UP001374535">
    <property type="component" value="Chromosome 10"/>
</dbReference>
<reference evidence="1 2" key="1">
    <citation type="journal article" date="2023" name="Life. Sci Alliance">
        <title>Evolutionary insights into 3D genome organization and epigenetic landscape of Vigna mungo.</title>
        <authorList>
            <person name="Junaid A."/>
            <person name="Singh B."/>
            <person name="Bhatia S."/>
        </authorList>
    </citation>
    <scope>NUCLEOTIDE SEQUENCE [LARGE SCALE GENOMIC DNA]</scope>
    <source>
        <strain evidence="1">Urdbean</strain>
    </source>
</reference>
<evidence type="ECO:0000313" key="2">
    <source>
        <dbReference type="Proteomes" id="UP001374535"/>
    </source>
</evidence>
<keyword evidence="2" id="KW-1185">Reference proteome</keyword>
<protein>
    <submittedName>
        <fullName evidence="1">Uncharacterized protein</fullName>
    </submittedName>
</protein>
<accession>A0AAQ3MP54</accession>
<dbReference type="AlphaFoldDB" id="A0AAQ3MP54"/>
<proteinExistence type="predicted"/>
<organism evidence="1 2">
    <name type="scientific">Vigna mungo</name>
    <name type="common">Black gram</name>
    <name type="synonym">Phaseolus mungo</name>
    <dbReference type="NCBI Taxonomy" id="3915"/>
    <lineage>
        <taxon>Eukaryota</taxon>
        <taxon>Viridiplantae</taxon>
        <taxon>Streptophyta</taxon>
        <taxon>Embryophyta</taxon>
        <taxon>Tracheophyta</taxon>
        <taxon>Spermatophyta</taxon>
        <taxon>Magnoliopsida</taxon>
        <taxon>eudicotyledons</taxon>
        <taxon>Gunneridae</taxon>
        <taxon>Pentapetalae</taxon>
        <taxon>rosids</taxon>
        <taxon>fabids</taxon>
        <taxon>Fabales</taxon>
        <taxon>Fabaceae</taxon>
        <taxon>Papilionoideae</taxon>
        <taxon>50 kb inversion clade</taxon>
        <taxon>NPAAA clade</taxon>
        <taxon>indigoferoid/millettioid clade</taxon>
        <taxon>Phaseoleae</taxon>
        <taxon>Vigna</taxon>
    </lineage>
</organism>
<dbReference type="EMBL" id="CP144691">
    <property type="protein sequence ID" value="WVY94431.1"/>
    <property type="molecule type" value="Genomic_DNA"/>
</dbReference>
<name>A0AAQ3MP54_VIGMU</name>
<evidence type="ECO:0000313" key="1">
    <source>
        <dbReference type="EMBL" id="WVY94431.1"/>
    </source>
</evidence>
<sequence length="122" mass="13294">MTNIMVNEDDNNIHELNSEEWMKMIENTLNEEEDPLSAGDILGEVYHELSKLSPSQALASSPDPVALVANNIQSFGENLFVDVHDQGVAFAYSHAPTPSNVVPATTNTQLPSPHNINHVASD</sequence>
<gene>
    <name evidence="1" type="ORF">V8G54_033519</name>
</gene>